<dbReference type="EMBL" id="JACMSC010000012">
    <property type="protein sequence ID" value="KAG6498225.1"/>
    <property type="molecule type" value="Genomic_DNA"/>
</dbReference>
<evidence type="ECO:0008006" key="4">
    <source>
        <dbReference type="Google" id="ProtNLM"/>
    </source>
</evidence>
<protein>
    <recommendedName>
        <fullName evidence="4">Nuclear pore complex protein NUP1-like</fullName>
    </recommendedName>
</protein>
<feature type="region of interest" description="Disordered" evidence="1">
    <location>
        <begin position="421"/>
        <end position="448"/>
    </location>
</feature>
<accession>A0A8J5G0H4</accession>
<evidence type="ECO:0000256" key="1">
    <source>
        <dbReference type="SAM" id="MobiDB-lite"/>
    </source>
</evidence>
<feature type="compositionally biased region" description="Basic residues" evidence="1">
    <location>
        <begin position="1154"/>
        <end position="1166"/>
    </location>
</feature>
<sequence>MEASEYLGGIGGKLRRKPHRRVAATPYDRPATAARTISRGRWLSKLVDPASRFIASSASRLFSSMFRKQLTAPTAEKAPGEVSQFQSAQEVVTAVSPDLPIEQPENEAENKNVAANNLEDNVVLEFGQLIKEKSFTKAQYEHLIDVLRSRTTDLDTTNSGANGEKIDDVIVPQPATRTDNFSLCEDHVTDGHAVTPVELAKEYMRAKVSSARVSNDSPLSQNWQSHLFHKNKKVQANSHYGAKKLDLKIPRSLAQLPAMIPESSYLTPRSLGRSGTYKMEGSLYAKSKVEESLKDDYAGTFSVKTPCNEHAGGQVLKRSSSTLYSDFRSTCPIRRVRQKLGINSSNRIMHSVLPGNSEPCSLTVKKGFQDPSQNQCPHNLDAREETEGNKILNKAVASGSVQSREMENKILQGLDKLLPSPKRKSMKLKDNPVEESPSYGIHTHPKGTGDALCDKQGRLDMLQENGPSTASMHDNNVVDAGVSDYIAVSGNQKPAFQIGEFKDTVVNNIEGSSTISKYSKDFSFPSINVSFTSELPPTPTLPGPFLEKSMVQKVQSTTPLVISGSMEASTTQSDTNRDSSHAVSTLENCTRLNQVSSSCADSVPALHFEPTASIVSSTLAPQISSGNLEGKPSDASPFILNSASQDTAFKFGSNSVAPVAVSRFASPSSDMDWAAPTVSSSEVGSAPSSLLPESGRSQSALPAKMLSGASNNFSFNSLRSNNLSSLDKSTETSSTVAVTGLVGTLATQQTSDVSASQFQSTSENRANNSFVLAPPIVSSSGSSSAAAALSFFPSSGNKQAAIEPILPDANNTKFGFGSTKFNNSASINLGSSTKTSPGNNITGFAGTFGNRANDGSILPTFGVPSFASSSAASSLFPHAVSSTNSFSKLGSGLNNLGSSLTDAKTSPSVNFTGFGMQSTQIQSGIPHISNCSMSQFPSSSISNSTFGTNVASSSSLGSSPFGATDTHSKLFSSFSTGAGSSSISAAAAATTLPLAATPGLFGSNSLPPTFLVSSASSGGFGSTSVQSTIDAPFVFKSSSNPAFSASPAGTSFASGRPAVGFSFRTTRDDQLSIKQSQTVGAKQSTGSMVQQFSQSGTSSAATVFSAPAVHSTQQNSFLPSIQPQSQVAGSAQIPQGGTFAMGSSGGGNGDKSGRRIIKIRRDKRKK</sequence>
<dbReference type="OrthoDB" id="653468at2759"/>
<name>A0A8J5G0H4_ZINOF</name>
<evidence type="ECO:0000313" key="2">
    <source>
        <dbReference type="EMBL" id="KAG6498225.1"/>
    </source>
</evidence>
<evidence type="ECO:0000313" key="3">
    <source>
        <dbReference type="Proteomes" id="UP000734854"/>
    </source>
</evidence>
<reference evidence="2 3" key="1">
    <citation type="submission" date="2020-08" db="EMBL/GenBank/DDBJ databases">
        <title>Plant Genome Project.</title>
        <authorList>
            <person name="Zhang R.-G."/>
        </authorList>
    </citation>
    <scope>NUCLEOTIDE SEQUENCE [LARGE SCALE GENOMIC DNA]</scope>
    <source>
        <tissue evidence="2">Rhizome</tissue>
    </source>
</reference>
<gene>
    <name evidence="2" type="ORF">ZIOFF_046137</name>
</gene>
<dbReference type="Proteomes" id="UP000734854">
    <property type="component" value="Unassembled WGS sequence"/>
</dbReference>
<feature type="compositionally biased region" description="Polar residues" evidence="1">
    <location>
        <begin position="1113"/>
        <end position="1135"/>
    </location>
</feature>
<feature type="region of interest" description="Disordered" evidence="1">
    <location>
        <begin position="667"/>
        <end position="698"/>
    </location>
</feature>
<dbReference type="PANTHER" id="PTHR33416:SF20">
    <property type="entry name" value="NUCLEAR PORE COMPLEX PROTEIN NUP1"/>
    <property type="match status" value="1"/>
</dbReference>
<feature type="region of interest" description="Disordered" evidence="1">
    <location>
        <begin position="1113"/>
        <end position="1166"/>
    </location>
</feature>
<organism evidence="2 3">
    <name type="scientific">Zingiber officinale</name>
    <name type="common">Ginger</name>
    <name type="synonym">Amomum zingiber</name>
    <dbReference type="NCBI Taxonomy" id="94328"/>
    <lineage>
        <taxon>Eukaryota</taxon>
        <taxon>Viridiplantae</taxon>
        <taxon>Streptophyta</taxon>
        <taxon>Embryophyta</taxon>
        <taxon>Tracheophyta</taxon>
        <taxon>Spermatophyta</taxon>
        <taxon>Magnoliopsida</taxon>
        <taxon>Liliopsida</taxon>
        <taxon>Zingiberales</taxon>
        <taxon>Zingiberaceae</taxon>
        <taxon>Zingiber</taxon>
    </lineage>
</organism>
<comment type="caution">
    <text evidence="2">The sequence shown here is derived from an EMBL/GenBank/DDBJ whole genome shotgun (WGS) entry which is preliminary data.</text>
</comment>
<dbReference type="GO" id="GO:0005635">
    <property type="term" value="C:nuclear envelope"/>
    <property type="evidence" value="ECO:0007669"/>
    <property type="project" value="TreeGrafter"/>
</dbReference>
<dbReference type="AlphaFoldDB" id="A0A8J5G0H4"/>
<keyword evidence="3" id="KW-1185">Reference proteome</keyword>
<dbReference type="GO" id="GO:0071763">
    <property type="term" value="P:nuclear membrane organization"/>
    <property type="evidence" value="ECO:0007669"/>
    <property type="project" value="TreeGrafter"/>
</dbReference>
<feature type="compositionally biased region" description="Low complexity" evidence="1">
    <location>
        <begin position="679"/>
        <end position="689"/>
    </location>
</feature>
<proteinExistence type="predicted"/>
<dbReference type="PANTHER" id="PTHR33416">
    <property type="entry name" value="NUCLEAR PORE COMPLEX PROTEIN NUP1"/>
    <property type="match status" value="1"/>
</dbReference>